<proteinExistence type="predicted"/>
<evidence type="ECO:0000313" key="1">
    <source>
        <dbReference type="EMBL" id="KKK57615.1"/>
    </source>
</evidence>
<dbReference type="AlphaFoldDB" id="A0A0F8X9E9"/>
<name>A0A0F8X9E9_9ZZZZ</name>
<protein>
    <submittedName>
        <fullName evidence="1">Uncharacterized protein</fullName>
    </submittedName>
</protein>
<accession>A0A0F8X9E9</accession>
<reference evidence="1" key="1">
    <citation type="journal article" date="2015" name="Nature">
        <title>Complex archaea that bridge the gap between prokaryotes and eukaryotes.</title>
        <authorList>
            <person name="Spang A."/>
            <person name="Saw J.H."/>
            <person name="Jorgensen S.L."/>
            <person name="Zaremba-Niedzwiedzka K."/>
            <person name="Martijn J."/>
            <person name="Lind A.E."/>
            <person name="van Eijk R."/>
            <person name="Schleper C."/>
            <person name="Guy L."/>
            <person name="Ettema T.J."/>
        </authorList>
    </citation>
    <scope>NUCLEOTIDE SEQUENCE</scope>
</reference>
<sequence>MVVIRAAVDLIVAAVGNDVV</sequence>
<organism evidence="1">
    <name type="scientific">marine sediment metagenome</name>
    <dbReference type="NCBI Taxonomy" id="412755"/>
    <lineage>
        <taxon>unclassified sequences</taxon>
        <taxon>metagenomes</taxon>
        <taxon>ecological metagenomes</taxon>
    </lineage>
</organism>
<gene>
    <name evidence="1" type="ORF">LCGC14_3052670</name>
</gene>
<dbReference type="EMBL" id="LAZR01064390">
    <property type="protein sequence ID" value="KKK57615.1"/>
    <property type="molecule type" value="Genomic_DNA"/>
</dbReference>
<feature type="non-terminal residue" evidence="1">
    <location>
        <position position="20"/>
    </location>
</feature>
<comment type="caution">
    <text evidence="1">The sequence shown here is derived from an EMBL/GenBank/DDBJ whole genome shotgun (WGS) entry which is preliminary data.</text>
</comment>